<dbReference type="RefSeq" id="WP_377059106.1">
    <property type="nucleotide sequence ID" value="NZ_JBHLUU010000126.1"/>
</dbReference>
<organism evidence="2 3">
    <name type="scientific">Robertmurraya beringensis</name>
    <dbReference type="NCBI Taxonomy" id="641660"/>
    <lineage>
        <taxon>Bacteria</taxon>
        <taxon>Bacillati</taxon>
        <taxon>Bacillota</taxon>
        <taxon>Bacilli</taxon>
        <taxon>Bacillales</taxon>
        <taxon>Bacillaceae</taxon>
        <taxon>Robertmurraya</taxon>
    </lineage>
</organism>
<comment type="caution">
    <text evidence="2">The sequence shown here is derived from an EMBL/GenBank/DDBJ whole genome shotgun (WGS) entry which is preliminary data.</text>
</comment>
<accession>A0ABV6KX84</accession>
<dbReference type="Proteomes" id="UP001589738">
    <property type="component" value="Unassembled WGS sequence"/>
</dbReference>
<dbReference type="InterPro" id="IPR025923">
    <property type="entry name" value="YodL-like_dom"/>
</dbReference>
<gene>
    <name evidence="2" type="ORF">ACFFHF_22430</name>
</gene>
<evidence type="ECO:0000313" key="3">
    <source>
        <dbReference type="Proteomes" id="UP001589738"/>
    </source>
</evidence>
<evidence type="ECO:0000259" key="1">
    <source>
        <dbReference type="Pfam" id="PF14191"/>
    </source>
</evidence>
<evidence type="ECO:0000313" key="2">
    <source>
        <dbReference type="EMBL" id="MFC0477949.1"/>
    </source>
</evidence>
<keyword evidence="3" id="KW-1185">Reference proteome</keyword>
<reference evidence="2 3" key="1">
    <citation type="submission" date="2024-09" db="EMBL/GenBank/DDBJ databases">
        <authorList>
            <person name="Sun Q."/>
            <person name="Mori K."/>
        </authorList>
    </citation>
    <scope>NUCLEOTIDE SEQUENCE [LARGE SCALE GENOMIC DNA]</scope>
    <source>
        <strain evidence="2 3">CGMCC 1.9126</strain>
    </source>
</reference>
<proteinExistence type="predicted"/>
<dbReference type="Pfam" id="PF14191">
    <property type="entry name" value="YodL"/>
    <property type="match status" value="1"/>
</dbReference>
<sequence>MLKERSRLLKKTYEVMIFQTPKFRQTKGYKQVYRMNVTGSSHLQVLEDVFRIFNVKDSIPNDYQGRYMGTGDIIYIDEGRQGTTYYQLQPGGWNKISRIHVL</sequence>
<dbReference type="EMBL" id="JBHLUU010000126">
    <property type="protein sequence ID" value="MFC0477949.1"/>
    <property type="molecule type" value="Genomic_DNA"/>
</dbReference>
<protein>
    <submittedName>
        <fullName evidence="2">YodL domain-containing protein</fullName>
    </submittedName>
</protein>
<name>A0ABV6KX84_9BACI</name>
<feature type="domain" description="YodL-like" evidence="1">
    <location>
        <begin position="24"/>
        <end position="87"/>
    </location>
</feature>